<evidence type="ECO:0000313" key="8">
    <source>
        <dbReference type="Proteomes" id="UP000182589"/>
    </source>
</evidence>
<sequence>MACLLFVPAHDERKLQKAMQLPCSGVILDLEDSVHPSQKQAARHAMLEAVGKHRVAGKRLYVRINGLHTSYWQDDVSSAMRIRPDGIVVPKAEHTLRTLDEYVKTLQANQGPLDFPIHWLPLLETATAIMDMEAILASSPLISAAAIGMADLALDLGTSWEDLSLAPSPLLVSAREKLALVSRKLHLSPPWDSVFMKLDDPEALRKDTQIGKRLGFQGKHVIHPSQIEVVNDVYRISEAEYTKAKDILAAMEDNGALQMDGQLVDEPVLQRARQIVARYEEMHA</sequence>
<evidence type="ECO:0000256" key="2">
    <source>
        <dbReference type="ARBA" id="ARBA00022723"/>
    </source>
</evidence>
<dbReference type="GO" id="GO:0000287">
    <property type="term" value="F:magnesium ion binding"/>
    <property type="evidence" value="ECO:0007669"/>
    <property type="project" value="TreeGrafter"/>
</dbReference>
<dbReference type="InterPro" id="IPR040442">
    <property type="entry name" value="Pyrv_kinase-like_dom_sf"/>
</dbReference>
<keyword evidence="2 5" id="KW-0479">Metal-binding</keyword>
<dbReference type="Pfam" id="PF03328">
    <property type="entry name" value="HpcH_HpaI"/>
    <property type="match status" value="1"/>
</dbReference>
<evidence type="ECO:0000313" key="7">
    <source>
        <dbReference type="EMBL" id="SDW89402.1"/>
    </source>
</evidence>
<dbReference type="PIRSF" id="PIRSF015582">
    <property type="entry name" value="Cit_lyase_B"/>
    <property type="match status" value="1"/>
</dbReference>
<evidence type="ECO:0000256" key="1">
    <source>
        <dbReference type="ARBA" id="ARBA00001946"/>
    </source>
</evidence>
<evidence type="ECO:0000256" key="5">
    <source>
        <dbReference type="PIRSR" id="PIRSR015582-2"/>
    </source>
</evidence>
<dbReference type="STRING" id="89784.SAMN04489725_11916"/>
<dbReference type="InterPro" id="IPR005000">
    <property type="entry name" value="Aldolase/citrate-lyase_domain"/>
</dbReference>
<name>A0A1H2X8Z7_9BACL</name>
<dbReference type="RefSeq" id="WP_074693628.1">
    <property type="nucleotide sequence ID" value="NZ_FNOJ01000019.1"/>
</dbReference>
<dbReference type="PANTHER" id="PTHR32308:SF0">
    <property type="entry name" value="HPCH_HPAI ALDOLASE_CITRATE LYASE DOMAIN-CONTAINING PROTEIN"/>
    <property type="match status" value="1"/>
</dbReference>
<dbReference type="InterPro" id="IPR015813">
    <property type="entry name" value="Pyrv/PenolPyrv_kinase-like_dom"/>
</dbReference>
<dbReference type="Proteomes" id="UP000182589">
    <property type="component" value="Unassembled WGS sequence"/>
</dbReference>
<dbReference type="SUPFAM" id="SSF51621">
    <property type="entry name" value="Phosphoenolpyruvate/pyruvate domain"/>
    <property type="match status" value="1"/>
</dbReference>
<evidence type="ECO:0000256" key="3">
    <source>
        <dbReference type="ARBA" id="ARBA00022842"/>
    </source>
</evidence>
<feature type="domain" description="HpcH/HpaI aldolase/citrate lyase" evidence="6">
    <location>
        <begin position="4"/>
        <end position="224"/>
    </location>
</feature>
<comment type="cofactor">
    <cofactor evidence="1">
        <name>Mg(2+)</name>
        <dbReference type="ChEBI" id="CHEBI:18420"/>
    </cofactor>
</comment>
<evidence type="ECO:0000256" key="4">
    <source>
        <dbReference type="PIRSR" id="PIRSR015582-1"/>
    </source>
</evidence>
<dbReference type="PANTHER" id="PTHR32308">
    <property type="entry name" value="LYASE BETA SUBUNIT, PUTATIVE (AFU_ORTHOLOGUE AFUA_4G13030)-RELATED"/>
    <property type="match status" value="1"/>
</dbReference>
<keyword evidence="3 5" id="KW-0460">Magnesium</keyword>
<dbReference type="InterPro" id="IPR011206">
    <property type="entry name" value="Citrate_lyase_beta/mcl1/mcl2"/>
</dbReference>
<feature type="binding site" evidence="5">
    <location>
        <position position="151"/>
    </location>
    <ligand>
        <name>Mg(2+)</name>
        <dbReference type="ChEBI" id="CHEBI:18420"/>
    </ligand>
</feature>
<keyword evidence="8" id="KW-1185">Reference proteome</keyword>
<feature type="binding site" evidence="5">
    <location>
        <position position="124"/>
    </location>
    <ligand>
        <name>Mg(2+)</name>
        <dbReference type="ChEBI" id="CHEBI:18420"/>
    </ligand>
</feature>
<dbReference type="AlphaFoldDB" id="A0A1H2X8Z7"/>
<dbReference type="Gene3D" id="3.20.20.60">
    <property type="entry name" value="Phosphoenolpyruvate-binding domains"/>
    <property type="match status" value="1"/>
</dbReference>
<accession>A0A1H2X8Z7</accession>
<evidence type="ECO:0000259" key="6">
    <source>
        <dbReference type="Pfam" id="PF03328"/>
    </source>
</evidence>
<dbReference type="GO" id="GO:0006107">
    <property type="term" value="P:oxaloacetate metabolic process"/>
    <property type="evidence" value="ECO:0007669"/>
    <property type="project" value="TreeGrafter"/>
</dbReference>
<reference evidence="8" key="1">
    <citation type="submission" date="2016-10" db="EMBL/GenBank/DDBJ databases">
        <authorList>
            <person name="Varghese N."/>
        </authorList>
    </citation>
    <scope>NUCLEOTIDE SEQUENCE [LARGE SCALE GENOMIC DNA]</scope>
    <source>
        <strain evidence="8">DSM 12489</strain>
    </source>
</reference>
<organism evidence="7 8">
    <name type="scientific">Alicyclobacillus hesperidum</name>
    <dbReference type="NCBI Taxonomy" id="89784"/>
    <lineage>
        <taxon>Bacteria</taxon>
        <taxon>Bacillati</taxon>
        <taxon>Bacillota</taxon>
        <taxon>Bacilli</taxon>
        <taxon>Bacillales</taxon>
        <taxon>Alicyclobacillaceae</taxon>
        <taxon>Alicyclobacillus</taxon>
    </lineage>
</organism>
<feature type="binding site" evidence="4">
    <location>
        <position position="63"/>
    </location>
    <ligand>
        <name>substrate</name>
    </ligand>
</feature>
<feature type="binding site" evidence="4">
    <location>
        <position position="124"/>
    </location>
    <ligand>
        <name>substrate</name>
    </ligand>
</feature>
<dbReference type="GO" id="GO:0016829">
    <property type="term" value="F:lyase activity"/>
    <property type="evidence" value="ECO:0007669"/>
    <property type="project" value="UniProtKB-KW"/>
</dbReference>
<keyword evidence="7" id="KW-0456">Lyase</keyword>
<protein>
    <submittedName>
        <fullName evidence="7">Citrate lyase subunit beta / citryl-CoA lyase</fullName>
    </submittedName>
</protein>
<gene>
    <name evidence="7" type="ORF">SAMN04489725_11916</name>
</gene>
<dbReference type="EMBL" id="FNOJ01000019">
    <property type="protein sequence ID" value="SDW89402.1"/>
    <property type="molecule type" value="Genomic_DNA"/>
</dbReference>
<proteinExistence type="predicted"/>